<dbReference type="PANTHER" id="PTHR46599:SF3">
    <property type="entry name" value="PIGGYBAC TRANSPOSABLE ELEMENT-DERIVED PROTEIN 4"/>
    <property type="match status" value="1"/>
</dbReference>
<dbReference type="GeneID" id="106820875"/>
<dbReference type="RefSeq" id="XP_014680955.1">
    <property type="nucleotide sequence ID" value="XM_014825469.1"/>
</dbReference>
<evidence type="ECO:0000313" key="2">
    <source>
        <dbReference type="Proteomes" id="UP000695022"/>
    </source>
</evidence>
<dbReference type="PANTHER" id="PTHR46599">
    <property type="entry name" value="PIGGYBAC TRANSPOSABLE ELEMENT-DERIVED PROTEIN 4"/>
    <property type="match status" value="1"/>
</dbReference>
<protein>
    <submittedName>
        <fullName evidence="3">Uncharacterized protein LOC106820875</fullName>
    </submittedName>
</protein>
<accession>A0ABM1F934</accession>
<proteinExistence type="predicted"/>
<dbReference type="InterPro" id="IPR029526">
    <property type="entry name" value="PGBD"/>
</dbReference>
<evidence type="ECO:0000259" key="1">
    <source>
        <dbReference type="Pfam" id="PF13843"/>
    </source>
</evidence>
<sequence>MGLVQKSELQDYWSVESIMKSTFAPAVMSRERFMGILWMLHVADNSTYVRKGDDGHDPLNKVRPVLEMLLQKFGDNMNPGREISLNEGTCGFKGRVSFRVYNLDKPSKWGIKLHELCEAESGCCFEFEVFTGMERQQSQEKTFDCVMNIMQRHLDKGHALFMDRYYSSPKLYDELYRRDTFYRDMPSK</sequence>
<evidence type="ECO:0000313" key="3">
    <source>
        <dbReference type="RefSeq" id="XP_014680955.1"/>
    </source>
</evidence>
<keyword evidence="2" id="KW-1185">Reference proteome</keyword>
<gene>
    <name evidence="3" type="primary">LOC106820875</name>
</gene>
<dbReference type="Proteomes" id="UP000695022">
    <property type="component" value="Unplaced"/>
</dbReference>
<reference evidence="3" key="1">
    <citation type="submission" date="2025-08" db="UniProtKB">
        <authorList>
            <consortium name="RefSeq"/>
        </authorList>
    </citation>
    <scope>IDENTIFICATION</scope>
</reference>
<feature type="domain" description="PiggyBac transposable element-derived protein" evidence="1">
    <location>
        <begin position="1"/>
        <end position="181"/>
    </location>
</feature>
<name>A0ABM1F934_PRICU</name>
<dbReference type="Pfam" id="PF13843">
    <property type="entry name" value="DDE_Tnp_1_7"/>
    <property type="match status" value="1"/>
</dbReference>
<organism evidence="2 3">
    <name type="scientific">Priapulus caudatus</name>
    <name type="common">Priapulid worm</name>
    <dbReference type="NCBI Taxonomy" id="37621"/>
    <lineage>
        <taxon>Eukaryota</taxon>
        <taxon>Metazoa</taxon>
        <taxon>Ecdysozoa</taxon>
        <taxon>Scalidophora</taxon>
        <taxon>Priapulida</taxon>
        <taxon>Priapulimorpha</taxon>
        <taxon>Priapulimorphida</taxon>
        <taxon>Priapulidae</taxon>
        <taxon>Priapulus</taxon>
    </lineage>
</organism>